<dbReference type="GO" id="GO:0006508">
    <property type="term" value="P:proteolysis"/>
    <property type="evidence" value="ECO:0007669"/>
    <property type="project" value="InterPro"/>
</dbReference>
<dbReference type="GeneID" id="85495658"/>
<keyword evidence="3" id="KW-0645">Protease</keyword>
<accession>A0AA48QVX2</accession>
<dbReference type="SUPFAM" id="SSF52129">
    <property type="entry name" value="Caspase-like"/>
    <property type="match status" value="1"/>
</dbReference>
<dbReference type="EMBL" id="AP028215">
    <property type="protein sequence ID" value="BEI91788.1"/>
    <property type="molecule type" value="Genomic_DNA"/>
</dbReference>
<dbReference type="KEGG" id="ccac:CcaHIS019_0406080"/>
<evidence type="ECO:0000256" key="3">
    <source>
        <dbReference type="ARBA" id="ARBA00022807"/>
    </source>
</evidence>
<dbReference type="PANTHER" id="PTHR48104">
    <property type="entry name" value="METACASPASE-4"/>
    <property type="match status" value="1"/>
</dbReference>
<feature type="domain" description="Peptidase C14 caspase" evidence="5">
    <location>
        <begin position="127"/>
        <end position="411"/>
    </location>
</feature>
<comment type="similarity">
    <text evidence="1">Belongs to the peptidase C14B family.</text>
</comment>
<dbReference type="GO" id="GO:0006915">
    <property type="term" value="P:apoptotic process"/>
    <property type="evidence" value="ECO:0007669"/>
    <property type="project" value="UniProtKB-KW"/>
</dbReference>
<keyword evidence="7" id="KW-1185">Reference proteome</keyword>
<organism evidence="6 7">
    <name type="scientific">Cutaneotrichosporon cavernicola</name>
    <dbReference type="NCBI Taxonomy" id="279322"/>
    <lineage>
        <taxon>Eukaryota</taxon>
        <taxon>Fungi</taxon>
        <taxon>Dikarya</taxon>
        <taxon>Basidiomycota</taxon>
        <taxon>Agaricomycotina</taxon>
        <taxon>Tremellomycetes</taxon>
        <taxon>Trichosporonales</taxon>
        <taxon>Trichosporonaceae</taxon>
        <taxon>Cutaneotrichosporon</taxon>
    </lineage>
</organism>
<dbReference type="AlphaFoldDB" id="A0AA48QVX2"/>
<dbReference type="PANTHER" id="PTHR48104:SF30">
    <property type="entry name" value="METACASPASE-1"/>
    <property type="match status" value="1"/>
</dbReference>
<dbReference type="RefSeq" id="XP_060457053.1">
    <property type="nucleotide sequence ID" value="XM_060600462.1"/>
</dbReference>
<dbReference type="GO" id="GO:0004197">
    <property type="term" value="F:cysteine-type endopeptidase activity"/>
    <property type="evidence" value="ECO:0007669"/>
    <property type="project" value="InterPro"/>
</dbReference>
<dbReference type="Pfam" id="PF00656">
    <property type="entry name" value="Peptidase_C14"/>
    <property type="match status" value="1"/>
</dbReference>
<dbReference type="InterPro" id="IPR050452">
    <property type="entry name" value="Metacaspase"/>
</dbReference>
<dbReference type="GO" id="GO:0005737">
    <property type="term" value="C:cytoplasm"/>
    <property type="evidence" value="ECO:0007669"/>
    <property type="project" value="TreeGrafter"/>
</dbReference>
<evidence type="ECO:0000259" key="5">
    <source>
        <dbReference type="Pfam" id="PF00656"/>
    </source>
</evidence>
<evidence type="ECO:0000256" key="1">
    <source>
        <dbReference type="ARBA" id="ARBA00009005"/>
    </source>
</evidence>
<name>A0AA48QVX2_9TREE</name>
<sequence>MSFLNQALHMYQVYEQATHQGGQGQGGQQYPGQQYQQQPQQQQQQYSSPSSAPPGYYAAPSSRPPPPSYPQEQYQNYQAPDSYHQYQAPSGPPPPKNQSAPQPQGTVGQQTDGSGHVFQYSNCSGAKKALLIGINYYGSQNQLKGCINDVHNVQEMLNQRFGYRSEDTVILTDDARDARSQPTRDNMIRAMQWLVHDAKPNDSLFFHYSGHGTLTDAVSADDYEGHAEAICPVDFQRAGLLVDDDLYTLLVKPLPVGCRLTAVFDSCHSGSAVDLPYAYSTKGTVKEPNLFANAAPDLMNAGIAVLSGNDLGALMTAFGAASKAYHTKSGVALARQTKTAGADVIAWGGCKDSQTSADTQEAGQATGAMSYAFVRAINTHQRVSYQQFLVALREEMQRGGYSQKPQLSACHPIDTSLEFII</sequence>
<reference evidence="6" key="1">
    <citation type="journal article" date="2023" name="BMC Genomics">
        <title>Chromosome-level genome assemblies of Cutaneotrichosporon spp. (Trichosporonales, Basidiomycota) reveal imbalanced evolution between nucleotide sequences and chromosome synteny.</title>
        <authorList>
            <person name="Kobayashi Y."/>
            <person name="Kayamori A."/>
            <person name="Aoki K."/>
            <person name="Shiwa Y."/>
            <person name="Matsutani M."/>
            <person name="Fujita N."/>
            <person name="Sugita T."/>
            <person name="Iwasaki W."/>
            <person name="Tanaka N."/>
            <person name="Takashima M."/>
        </authorList>
    </citation>
    <scope>NUCLEOTIDE SEQUENCE</scope>
    <source>
        <strain evidence="6">HIS019</strain>
    </source>
</reference>
<dbReference type="Proteomes" id="UP001233271">
    <property type="component" value="Chromosome 4"/>
</dbReference>
<dbReference type="InterPro" id="IPR011600">
    <property type="entry name" value="Pept_C14_caspase"/>
</dbReference>
<feature type="region of interest" description="Disordered" evidence="4">
    <location>
        <begin position="19"/>
        <end position="113"/>
    </location>
</feature>
<gene>
    <name evidence="6" type="primary">MCA1</name>
    <name evidence="6" type="ORF">CcaverHIS019_0406080</name>
</gene>
<keyword evidence="3" id="KW-0378">Hydrolase</keyword>
<dbReference type="InterPro" id="IPR029030">
    <property type="entry name" value="Caspase-like_dom_sf"/>
</dbReference>
<protein>
    <recommendedName>
        <fullName evidence="5">Peptidase C14 caspase domain-containing protein</fullName>
    </recommendedName>
</protein>
<proteinExistence type="inferred from homology"/>
<dbReference type="Gene3D" id="3.40.50.12660">
    <property type="match status" value="2"/>
</dbReference>
<keyword evidence="3" id="KW-0788">Thiol protease</keyword>
<keyword evidence="2" id="KW-0053">Apoptosis</keyword>
<evidence type="ECO:0000313" key="7">
    <source>
        <dbReference type="Proteomes" id="UP001233271"/>
    </source>
</evidence>
<evidence type="ECO:0000256" key="4">
    <source>
        <dbReference type="SAM" id="MobiDB-lite"/>
    </source>
</evidence>
<feature type="compositionally biased region" description="Low complexity" evidence="4">
    <location>
        <begin position="30"/>
        <end position="61"/>
    </location>
</feature>
<evidence type="ECO:0000313" key="6">
    <source>
        <dbReference type="EMBL" id="BEI91788.1"/>
    </source>
</evidence>
<evidence type="ECO:0000256" key="2">
    <source>
        <dbReference type="ARBA" id="ARBA00022703"/>
    </source>
</evidence>